<organism evidence="1">
    <name type="scientific">marine sediment metagenome</name>
    <dbReference type="NCBI Taxonomy" id="412755"/>
    <lineage>
        <taxon>unclassified sequences</taxon>
        <taxon>metagenomes</taxon>
        <taxon>ecological metagenomes</taxon>
    </lineage>
</organism>
<sequence length="282" mass="31009">LVGDIYNFTITDLAAGTYDYRWFANDTANNINNTENGTYTVNQATPSLSLTIIPSTSETYGTQTTANGTGCPNQLTCNLYRNDTGEITSPDVATLGVGAYNYTYNTTGNVNYTSASVSDILTINQNTGSCSVVFNDTSPVDYGITFKVWTNCTSGFVLYRNETVISNNSEQSLGVSSYNFTVIRNDTVNYSNYYDEETFIVQQATSVVYTYVNNSRSNITIEQYTEIYLNATLQTGVGDIKLYYNNTLIHQGVSPLANLTNFTSEGLFNVSGIYEGNENYTS</sequence>
<feature type="non-terminal residue" evidence="1">
    <location>
        <position position="282"/>
    </location>
</feature>
<dbReference type="AlphaFoldDB" id="X1H167"/>
<comment type="caution">
    <text evidence="1">The sequence shown here is derived from an EMBL/GenBank/DDBJ whole genome shotgun (WGS) entry which is preliminary data.</text>
</comment>
<proteinExistence type="predicted"/>
<feature type="non-terminal residue" evidence="1">
    <location>
        <position position="1"/>
    </location>
</feature>
<evidence type="ECO:0000313" key="1">
    <source>
        <dbReference type="EMBL" id="GAH50855.1"/>
    </source>
</evidence>
<reference evidence="1" key="1">
    <citation type="journal article" date="2014" name="Front. Microbiol.">
        <title>High frequency of phylogenetically diverse reductive dehalogenase-homologous genes in deep subseafloor sedimentary metagenomes.</title>
        <authorList>
            <person name="Kawai M."/>
            <person name="Futagami T."/>
            <person name="Toyoda A."/>
            <person name="Takaki Y."/>
            <person name="Nishi S."/>
            <person name="Hori S."/>
            <person name="Arai W."/>
            <person name="Tsubouchi T."/>
            <person name="Morono Y."/>
            <person name="Uchiyama I."/>
            <person name="Ito T."/>
            <person name="Fujiyama A."/>
            <person name="Inagaki F."/>
            <person name="Takami H."/>
        </authorList>
    </citation>
    <scope>NUCLEOTIDE SEQUENCE</scope>
    <source>
        <strain evidence="1">Expedition CK06-06</strain>
    </source>
</reference>
<gene>
    <name evidence="1" type="ORF">S03H2_35798</name>
</gene>
<dbReference type="EMBL" id="BARU01021921">
    <property type="protein sequence ID" value="GAH50855.1"/>
    <property type="molecule type" value="Genomic_DNA"/>
</dbReference>
<accession>X1H167</accession>
<protein>
    <submittedName>
        <fullName evidence="1">Uncharacterized protein</fullName>
    </submittedName>
</protein>
<name>X1H167_9ZZZZ</name>